<sequence length="66" mass="8060">MSFFVFFLEKIPINCIMFALIESIILFYREIGVLMDEAFPFYRKMILMEWKNHDILDYSPTNTKFH</sequence>
<dbReference type="AlphaFoldDB" id="A0AAJ1T0S2"/>
<proteinExistence type="predicted"/>
<dbReference type="EMBL" id="JAUSUC010000056">
    <property type="protein sequence ID" value="MDQ0216550.1"/>
    <property type="molecule type" value="Genomic_DNA"/>
</dbReference>
<protein>
    <submittedName>
        <fullName evidence="1">Cobyrinic acid a,c-diamide synthase</fullName>
    </submittedName>
</protein>
<keyword evidence="2" id="KW-1185">Reference proteome</keyword>
<dbReference type="Proteomes" id="UP001237207">
    <property type="component" value="Unassembled WGS sequence"/>
</dbReference>
<evidence type="ECO:0000313" key="1">
    <source>
        <dbReference type="EMBL" id="MDQ0216550.1"/>
    </source>
</evidence>
<organism evidence="1 2">
    <name type="scientific">Oikeobacillus pervagus</name>
    <dbReference type="NCBI Taxonomy" id="1325931"/>
    <lineage>
        <taxon>Bacteria</taxon>
        <taxon>Bacillati</taxon>
        <taxon>Bacillota</taxon>
        <taxon>Bacilli</taxon>
        <taxon>Bacillales</taxon>
        <taxon>Bacillaceae</taxon>
        <taxon>Oikeobacillus</taxon>
    </lineage>
</organism>
<reference evidence="1" key="1">
    <citation type="submission" date="2023-07" db="EMBL/GenBank/DDBJ databases">
        <title>Genomic Encyclopedia of Type Strains, Phase IV (KMG-IV): sequencing the most valuable type-strain genomes for metagenomic binning, comparative biology and taxonomic classification.</title>
        <authorList>
            <person name="Goeker M."/>
        </authorList>
    </citation>
    <scope>NUCLEOTIDE SEQUENCE</scope>
    <source>
        <strain evidence="1">DSM 23947</strain>
    </source>
</reference>
<evidence type="ECO:0000313" key="2">
    <source>
        <dbReference type="Proteomes" id="UP001237207"/>
    </source>
</evidence>
<gene>
    <name evidence="1" type="ORF">J2S13_003012</name>
</gene>
<accession>A0AAJ1T0S2</accession>
<comment type="caution">
    <text evidence="1">The sequence shown here is derived from an EMBL/GenBank/DDBJ whole genome shotgun (WGS) entry which is preliminary data.</text>
</comment>
<name>A0AAJ1T0S2_9BACI</name>